<proteinExistence type="predicted"/>
<reference evidence="3 4" key="1">
    <citation type="submission" date="2019-10" db="EMBL/GenBank/DDBJ databases">
        <title>Georgenia wutianyii sp. nov. and Georgenia yuyongxinii sp. nov. isolated from plateau pika (Ochotona curzoniae) in the Qinghai-Tibet plateau of China.</title>
        <authorList>
            <person name="Tian Z."/>
        </authorList>
    </citation>
    <scope>NUCLEOTIDE SEQUENCE [LARGE SCALE GENOMIC DNA]</scope>
    <source>
        <strain evidence="3 4">DSM 21501</strain>
    </source>
</reference>
<feature type="transmembrane region" description="Helical" evidence="2">
    <location>
        <begin position="106"/>
        <end position="127"/>
    </location>
</feature>
<accession>A0A7J5UQG9</accession>
<feature type="region of interest" description="Disordered" evidence="1">
    <location>
        <begin position="171"/>
        <end position="244"/>
    </location>
</feature>
<evidence type="ECO:0000256" key="2">
    <source>
        <dbReference type="SAM" id="Phobius"/>
    </source>
</evidence>
<dbReference type="Proteomes" id="UP000451860">
    <property type="component" value="Unassembled WGS sequence"/>
</dbReference>
<evidence type="ECO:0000313" key="4">
    <source>
        <dbReference type="Proteomes" id="UP000451860"/>
    </source>
</evidence>
<organism evidence="3 4">
    <name type="scientific">Georgenia thermotolerans</name>
    <dbReference type="NCBI Taxonomy" id="527326"/>
    <lineage>
        <taxon>Bacteria</taxon>
        <taxon>Bacillati</taxon>
        <taxon>Actinomycetota</taxon>
        <taxon>Actinomycetes</taxon>
        <taxon>Micrococcales</taxon>
        <taxon>Bogoriellaceae</taxon>
        <taxon>Georgenia</taxon>
    </lineage>
</organism>
<comment type="caution">
    <text evidence="3">The sequence shown here is derived from an EMBL/GenBank/DDBJ whole genome shotgun (WGS) entry which is preliminary data.</text>
</comment>
<feature type="transmembrane region" description="Helical" evidence="2">
    <location>
        <begin position="139"/>
        <end position="161"/>
    </location>
</feature>
<name>A0A7J5UQG9_9MICO</name>
<feature type="compositionally biased region" description="Low complexity" evidence="1">
    <location>
        <begin position="22"/>
        <end position="34"/>
    </location>
</feature>
<keyword evidence="2" id="KW-0472">Membrane</keyword>
<dbReference type="RefSeq" id="WP_152204052.1">
    <property type="nucleotide sequence ID" value="NZ_VUKF01000041.1"/>
</dbReference>
<keyword evidence="4" id="KW-1185">Reference proteome</keyword>
<gene>
    <name evidence="3" type="ORF">GB883_08100</name>
</gene>
<feature type="compositionally biased region" description="Low complexity" evidence="1">
    <location>
        <begin position="174"/>
        <end position="223"/>
    </location>
</feature>
<evidence type="ECO:0000256" key="1">
    <source>
        <dbReference type="SAM" id="MobiDB-lite"/>
    </source>
</evidence>
<feature type="region of interest" description="Disordered" evidence="1">
    <location>
        <begin position="1"/>
        <end position="88"/>
    </location>
</feature>
<sequence>MTSSTPDPRRGDGEPEVPAQPPAHAAPAGGRPVPSETPAADQPVPAETSAAAPPPGAPSGAEPAAAEPPAGAPPAAESAGTEPAAEPEYRVADLVDRSTVRRAPRFGRFVLAGILVGAVVSAGLAVLSPSDHLARSDLFWLLFLSLGAAGALAGLGVAVFLDRRSWEQRASRTGARPAPGGPVPGAVAPGGPAAAGPVDTGPAAEEAAGAAGPGSDSHTTEGGTTEGGTPDGSGPPDAGRPRRS</sequence>
<protein>
    <submittedName>
        <fullName evidence="3">Uncharacterized protein</fullName>
    </submittedName>
</protein>
<evidence type="ECO:0000313" key="3">
    <source>
        <dbReference type="EMBL" id="KAE8764619.1"/>
    </source>
</evidence>
<keyword evidence="2" id="KW-1133">Transmembrane helix</keyword>
<dbReference type="AlphaFoldDB" id="A0A7J5UQG9"/>
<keyword evidence="2" id="KW-0812">Transmembrane</keyword>
<dbReference type="EMBL" id="WHJE01000027">
    <property type="protein sequence ID" value="KAE8764619.1"/>
    <property type="molecule type" value="Genomic_DNA"/>
</dbReference>
<feature type="compositionally biased region" description="Low complexity" evidence="1">
    <location>
        <begin position="58"/>
        <end position="86"/>
    </location>
</feature>